<dbReference type="AlphaFoldDB" id="A0A0K1JQ33"/>
<dbReference type="EMBL" id="CP011112">
    <property type="protein sequence ID" value="AKU18680.1"/>
    <property type="molecule type" value="Genomic_DNA"/>
</dbReference>
<sequence>MLIRTESNRKARLTTLAVTGAAAAAAVSAGTAGSASADSGVWDRVAQCESGGNWNISTGNGFYGGLQFTQSTWRAYGGSGSPQNASKAEQIRVAKRVLAGQGAGAWPVCSKRAGLTSGNGGSASSIDRSSRSTEKRVETKRTVKAAPKHTAKTERKVVRHQAAAPKHSAPATPSVKASGNTVTVRSGDTLSKLAERLDVSSWRQLWAANSKTVSNPNLIFVGQVLHLPA</sequence>
<dbReference type="CDD" id="cd00118">
    <property type="entry name" value="LysM"/>
    <property type="match status" value="1"/>
</dbReference>
<proteinExistence type="inferred from homology"/>
<dbReference type="KEGG" id="lmoi:VV02_06125"/>
<evidence type="ECO:0000259" key="5">
    <source>
        <dbReference type="PROSITE" id="PS51782"/>
    </source>
</evidence>
<dbReference type="Pfam" id="PF01476">
    <property type="entry name" value="LysM"/>
    <property type="match status" value="1"/>
</dbReference>
<dbReference type="InterPro" id="IPR036779">
    <property type="entry name" value="LysM_dom_sf"/>
</dbReference>
<evidence type="ECO:0000313" key="6">
    <source>
        <dbReference type="EMBL" id="AKU18680.1"/>
    </source>
</evidence>
<dbReference type="PROSITE" id="PS51782">
    <property type="entry name" value="LYSM"/>
    <property type="match status" value="1"/>
</dbReference>
<evidence type="ECO:0000256" key="4">
    <source>
        <dbReference type="SAM" id="SignalP"/>
    </source>
</evidence>
<dbReference type="InterPro" id="IPR023346">
    <property type="entry name" value="Lysozyme-like_dom_sf"/>
</dbReference>
<feature type="region of interest" description="Disordered" evidence="3">
    <location>
        <begin position="111"/>
        <end position="182"/>
    </location>
</feature>
<evidence type="ECO:0000313" key="7">
    <source>
        <dbReference type="Proteomes" id="UP000066480"/>
    </source>
</evidence>
<dbReference type="RefSeq" id="WP_052596590.1">
    <property type="nucleotide sequence ID" value="NZ_CP011112.1"/>
</dbReference>
<dbReference type="CDD" id="cd13925">
    <property type="entry name" value="RPF"/>
    <property type="match status" value="1"/>
</dbReference>
<keyword evidence="2" id="KW-0378">Hydrolase</keyword>
<dbReference type="OrthoDB" id="1404170at2"/>
<dbReference type="SMART" id="SM00257">
    <property type="entry name" value="LysM"/>
    <property type="match status" value="1"/>
</dbReference>
<dbReference type="InterPro" id="IPR052196">
    <property type="entry name" value="Bact_Kbp"/>
</dbReference>
<dbReference type="Gene3D" id="1.10.530.10">
    <property type="match status" value="1"/>
</dbReference>
<organism evidence="6 7">
    <name type="scientific">Luteipulveratus mongoliensis</name>
    <dbReference type="NCBI Taxonomy" id="571913"/>
    <lineage>
        <taxon>Bacteria</taxon>
        <taxon>Bacillati</taxon>
        <taxon>Actinomycetota</taxon>
        <taxon>Actinomycetes</taxon>
        <taxon>Micrococcales</taxon>
        <taxon>Dermacoccaceae</taxon>
        <taxon>Luteipulveratus</taxon>
    </lineage>
</organism>
<dbReference type="InterPro" id="IPR010618">
    <property type="entry name" value="RPF"/>
</dbReference>
<name>A0A0K1JQ33_9MICO</name>
<dbReference type="PATRIC" id="fig|571913.6.peg.1249"/>
<feature type="domain" description="LysM" evidence="5">
    <location>
        <begin position="180"/>
        <end position="227"/>
    </location>
</feature>
<dbReference type="Proteomes" id="UP000066480">
    <property type="component" value="Chromosome"/>
</dbReference>
<keyword evidence="7" id="KW-1185">Reference proteome</keyword>
<dbReference type="Gene3D" id="3.10.350.10">
    <property type="entry name" value="LysM domain"/>
    <property type="match status" value="1"/>
</dbReference>
<feature type="signal peptide" evidence="4">
    <location>
        <begin position="1"/>
        <end position="37"/>
    </location>
</feature>
<evidence type="ECO:0000256" key="1">
    <source>
        <dbReference type="ARBA" id="ARBA00010830"/>
    </source>
</evidence>
<feature type="chain" id="PRO_5005461980" description="LysM domain-containing protein" evidence="4">
    <location>
        <begin position="38"/>
        <end position="229"/>
    </location>
</feature>
<keyword evidence="4" id="KW-0732">Signal</keyword>
<dbReference type="STRING" id="571913.VV02_06125"/>
<evidence type="ECO:0000256" key="2">
    <source>
        <dbReference type="ARBA" id="ARBA00022801"/>
    </source>
</evidence>
<feature type="compositionally biased region" description="Basic and acidic residues" evidence="3">
    <location>
        <begin position="128"/>
        <end position="141"/>
    </location>
</feature>
<protein>
    <recommendedName>
        <fullName evidence="5">LysM domain-containing protein</fullName>
    </recommendedName>
</protein>
<evidence type="ECO:0000256" key="3">
    <source>
        <dbReference type="SAM" id="MobiDB-lite"/>
    </source>
</evidence>
<dbReference type="SUPFAM" id="SSF54106">
    <property type="entry name" value="LysM domain"/>
    <property type="match status" value="1"/>
</dbReference>
<accession>A0A0K1JQ33</accession>
<dbReference type="SUPFAM" id="SSF53955">
    <property type="entry name" value="Lysozyme-like"/>
    <property type="match status" value="1"/>
</dbReference>
<dbReference type="InterPro" id="IPR018392">
    <property type="entry name" value="LysM"/>
</dbReference>
<dbReference type="GO" id="GO:0016787">
    <property type="term" value="F:hydrolase activity"/>
    <property type="evidence" value="ECO:0007669"/>
    <property type="project" value="UniProtKB-KW"/>
</dbReference>
<comment type="similarity">
    <text evidence="1">Belongs to the transglycosylase family. Rpf subfamily.</text>
</comment>
<dbReference type="PANTHER" id="PTHR34700:SF4">
    <property type="entry name" value="PHAGE-LIKE ELEMENT PBSX PROTEIN XKDP"/>
    <property type="match status" value="1"/>
</dbReference>
<dbReference type="Pfam" id="PF06737">
    <property type="entry name" value="Transglycosylas"/>
    <property type="match status" value="1"/>
</dbReference>
<dbReference type="PANTHER" id="PTHR34700">
    <property type="entry name" value="POTASSIUM BINDING PROTEIN KBP"/>
    <property type="match status" value="1"/>
</dbReference>
<reference evidence="6 7" key="1">
    <citation type="submission" date="2015-03" db="EMBL/GenBank/DDBJ databases">
        <title>Luteipulveratus halotolerans sp. nov., a novel actinobacterium (Dermacoccaceae) from Sarawak, Malaysia.</title>
        <authorList>
            <person name="Juboi H."/>
            <person name="Basik A."/>
            <person name="Shamsul S.S."/>
            <person name="Arnold P."/>
            <person name="Schmitt E.K."/>
            <person name="Sanglier J.-J."/>
            <person name="Yeo T."/>
        </authorList>
    </citation>
    <scope>NUCLEOTIDE SEQUENCE [LARGE SCALE GENOMIC DNA]</scope>
    <source>
        <strain evidence="6 7">MN07-A0370</strain>
    </source>
</reference>
<gene>
    <name evidence="6" type="ORF">VV02_06125</name>
</gene>